<dbReference type="GeneID" id="25415769"/>
<dbReference type="STRING" id="1043004.A0A074WD89"/>
<organism evidence="1 2">
    <name type="scientific">Aureobasidium namibiae CBS 147.97</name>
    <dbReference type="NCBI Taxonomy" id="1043004"/>
    <lineage>
        <taxon>Eukaryota</taxon>
        <taxon>Fungi</taxon>
        <taxon>Dikarya</taxon>
        <taxon>Ascomycota</taxon>
        <taxon>Pezizomycotina</taxon>
        <taxon>Dothideomycetes</taxon>
        <taxon>Dothideomycetidae</taxon>
        <taxon>Dothideales</taxon>
        <taxon>Saccotheciaceae</taxon>
        <taxon>Aureobasidium</taxon>
    </lineage>
</organism>
<dbReference type="EMBL" id="KL584721">
    <property type="protein sequence ID" value="KEQ69504.1"/>
    <property type="molecule type" value="Genomic_DNA"/>
</dbReference>
<keyword evidence="2" id="KW-1185">Reference proteome</keyword>
<protein>
    <recommendedName>
        <fullName evidence="3">Metallo-beta-lactamase domain-containing protein</fullName>
    </recommendedName>
</protein>
<dbReference type="SUPFAM" id="SSF56281">
    <property type="entry name" value="Metallo-hydrolase/oxidoreductase"/>
    <property type="match status" value="1"/>
</dbReference>
<gene>
    <name evidence="1" type="ORF">M436DRAFT_76041</name>
</gene>
<proteinExistence type="predicted"/>
<dbReference type="PANTHER" id="PTHR36142:SF5">
    <property type="entry name" value="METALLO-BETA-LACTAMASE DOMAIN-CONTAINING PROTEIN"/>
    <property type="match status" value="1"/>
</dbReference>
<dbReference type="RefSeq" id="XP_013423770.1">
    <property type="nucleotide sequence ID" value="XM_013568316.1"/>
</dbReference>
<dbReference type="Proteomes" id="UP000027730">
    <property type="component" value="Unassembled WGS sequence"/>
</dbReference>
<sequence length="384" mass="42188">MAMNVKPLNADTTFLIDFIPSFAPPYASARFPGSFTILIDPWVTGSSSVWSEAFQISHHTTSPCISSLRDIPEPDLIVISQDKPDHCHKQTLCTLPADSRVRILATPAAAKLIRSWKYFSHATIETMQPYNTKIDNSVIRIPIPGYSLTSQGGEVTVSYMPQKMDPTRLHNAIGLTYRAPSSKTTSVNGSVVNLLNLPPSPQDSPMAGNFSDLTVDHTDFSPLPDSPMELEGDSPIFPPCEKTISVLYSPHGVAYPAIESYATSFLAKESALPLTALFHPINTEENPWFMGGVVAAGYPGGAEIVRNMGARYWISAHDEVKDNRGWSVTWIKSRVYSAEDAQQKLDEEKKSLALYQAGKDGKAGKANHRTQIVRLDVGERLRIV</sequence>
<dbReference type="AlphaFoldDB" id="A0A074WD89"/>
<evidence type="ECO:0000313" key="2">
    <source>
        <dbReference type="Proteomes" id="UP000027730"/>
    </source>
</evidence>
<evidence type="ECO:0000313" key="1">
    <source>
        <dbReference type="EMBL" id="KEQ69504.1"/>
    </source>
</evidence>
<evidence type="ECO:0008006" key="3">
    <source>
        <dbReference type="Google" id="ProtNLM"/>
    </source>
</evidence>
<dbReference type="Gene3D" id="3.60.15.10">
    <property type="entry name" value="Ribonuclease Z/Hydroxyacylglutathione hydrolase-like"/>
    <property type="match status" value="1"/>
</dbReference>
<name>A0A074WD89_9PEZI</name>
<accession>A0A074WD89</accession>
<dbReference type="InterPro" id="IPR036866">
    <property type="entry name" value="RibonucZ/Hydroxyglut_hydro"/>
</dbReference>
<dbReference type="OrthoDB" id="332863at2759"/>
<dbReference type="PANTHER" id="PTHR36142">
    <property type="entry name" value="METALLO-HYDROLASE/OXIDOREDUCTASE SUPERFAMILY PROTEIN"/>
    <property type="match status" value="1"/>
</dbReference>
<dbReference type="HOGENOM" id="CLU_047435_2_0_1"/>
<reference evidence="1 2" key="1">
    <citation type="journal article" date="2014" name="BMC Genomics">
        <title>Genome sequencing of four Aureobasidium pullulans varieties: biotechnological potential, stress tolerance, and description of new species.</title>
        <authorList>
            <person name="Gostin Ar C."/>
            <person name="Ohm R.A."/>
            <person name="Kogej T."/>
            <person name="Sonjak S."/>
            <person name="Turk M."/>
            <person name="Zajc J."/>
            <person name="Zalar P."/>
            <person name="Grube M."/>
            <person name="Sun H."/>
            <person name="Han J."/>
            <person name="Sharma A."/>
            <person name="Chiniquy J."/>
            <person name="Ngan C.Y."/>
            <person name="Lipzen A."/>
            <person name="Barry K."/>
            <person name="Grigoriev I.V."/>
            <person name="Gunde-Cimerman N."/>
        </authorList>
    </citation>
    <scope>NUCLEOTIDE SEQUENCE [LARGE SCALE GENOMIC DNA]</scope>
    <source>
        <strain evidence="1 2">CBS 147.97</strain>
    </source>
</reference>